<feature type="transmembrane region" description="Helical" evidence="1">
    <location>
        <begin position="6"/>
        <end position="22"/>
    </location>
</feature>
<proteinExistence type="predicted"/>
<protein>
    <submittedName>
        <fullName evidence="2">Uncharacterized protein</fullName>
    </submittedName>
</protein>
<dbReference type="Proteomes" id="UP000252731">
    <property type="component" value="Unassembled WGS sequence"/>
</dbReference>
<organism evidence="2 3">
    <name type="scientific">Cytobacillus firmus</name>
    <name type="common">Bacillus firmus</name>
    <dbReference type="NCBI Taxonomy" id="1399"/>
    <lineage>
        <taxon>Bacteria</taxon>
        <taxon>Bacillati</taxon>
        <taxon>Bacillota</taxon>
        <taxon>Bacilli</taxon>
        <taxon>Bacillales</taxon>
        <taxon>Bacillaceae</taxon>
        <taxon>Cytobacillus</taxon>
    </lineage>
</organism>
<dbReference type="AlphaFoldDB" id="A0A366JQS1"/>
<comment type="caution">
    <text evidence="2">The sequence shown here is derived from an EMBL/GenBank/DDBJ whole genome shotgun (WGS) entry which is preliminary data.</text>
</comment>
<evidence type="ECO:0000256" key="1">
    <source>
        <dbReference type="SAM" id="Phobius"/>
    </source>
</evidence>
<name>A0A366JQS1_CYTFI</name>
<sequence>MILIWYLGLVLASWAIMGFILFKTDVINED</sequence>
<keyword evidence="1" id="KW-0812">Transmembrane</keyword>
<evidence type="ECO:0000313" key="3">
    <source>
        <dbReference type="Proteomes" id="UP000252731"/>
    </source>
</evidence>
<accession>A0A366JQS1</accession>
<dbReference type="EMBL" id="QNSF01000009">
    <property type="protein sequence ID" value="RBP90583.1"/>
    <property type="molecule type" value="Genomic_DNA"/>
</dbReference>
<gene>
    <name evidence="2" type="ORF">DFO70_10989</name>
</gene>
<keyword evidence="1" id="KW-1133">Transmembrane helix</keyword>
<keyword evidence="3" id="KW-1185">Reference proteome</keyword>
<evidence type="ECO:0000313" key="2">
    <source>
        <dbReference type="EMBL" id="RBP90583.1"/>
    </source>
</evidence>
<reference evidence="2 3" key="1">
    <citation type="submission" date="2018-06" db="EMBL/GenBank/DDBJ databases">
        <title>Freshwater and sediment microbial communities from various areas in North America, analyzing microbe dynamics in response to fracking.</title>
        <authorList>
            <person name="Lamendella R."/>
        </authorList>
    </citation>
    <scope>NUCLEOTIDE SEQUENCE [LARGE SCALE GENOMIC DNA]</scope>
    <source>
        <strain evidence="2 3">14_TX</strain>
    </source>
</reference>
<keyword evidence="1" id="KW-0472">Membrane</keyword>